<evidence type="ECO:0000256" key="10">
    <source>
        <dbReference type="ARBA" id="ARBA00047899"/>
    </source>
</evidence>
<dbReference type="GO" id="GO:0005737">
    <property type="term" value="C:cytoplasm"/>
    <property type="evidence" value="ECO:0007669"/>
    <property type="project" value="TreeGrafter"/>
</dbReference>
<evidence type="ECO:0000256" key="2">
    <source>
        <dbReference type="ARBA" id="ARBA00012513"/>
    </source>
</evidence>
<keyword evidence="7 13" id="KW-0547">Nucleotide-binding</keyword>
<dbReference type="GO" id="GO:0005634">
    <property type="term" value="C:nucleus"/>
    <property type="evidence" value="ECO:0007669"/>
    <property type="project" value="TreeGrafter"/>
</dbReference>
<comment type="similarity">
    <text evidence="12">Belongs to the protein kinase superfamily. CAMK Ser/Thr protein kinase family. DAP kinase subfamily.</text>
</comment>
<keyword evidence="9 13" id="KW-0067">ATP-binding</keyword>
<dbReference type="EMBL" id="JAGXEW010000026">
    <property type="protein sequence ID" value="KAK1157178.1"/>
    <property type="molecule type" value="Genomic_DNA"/>
</dbReference>
<keyword evidence="6" id="KW-0053">Apoptosis</keyword>
<evidence type="ECO:0000256" key="1">
    <source>
        <dbReference type="ARBA" id="ARBA00001946"/>
    </source>
</evidence>
<dbReference type="CDD" id="cd14105">
    <property type="entry name" value="STKc_DAPK"/>
    <property type="match status" value="1"/>
</dbReference>
<dbReference type="GO" id="GO:0004674">
    <property type="term" value="F:protein serine/threonine kinase activity"/>
    <property type="evidence" value="ECO:0007669"/>
    <property type="project" value="UniProtKB-KW"/>
</dbReference>
<dbReference type="InterPro" id="IPR042870">
    <property type="entry name" value="DAPK3_STKc"/>
</dbReference>
<name>A0AAD8CT93_ACIOX</name>
<evidence type="ECO:0000256" key="14">
    <source>
        <dbReference type="RuleBase" id="RU000304"/>
    </source>
</evidence>
<evidence type="ECO:0000256" key="8">
    <source>
        <dbReference type="ARBA" id="ARBA00022777"/>
    </source>
</evidence>
<proteinExistence type="inferred from homology"/>
<keyword evidence="3 14" id="KW-0723">Serine/threonine-protein kinase</keyword>
<feature type="domain" description="Protein kinase" evidence="15">
    <location>
        <begin position="13"/>
        <end position="275"/>
    </location>
</feature>
<dbReference type="GO" id="GO:0006915">
    <property type="term" value="P:apoptotic process"/>
    <property type="evidence" value="ECO:0007669"/>
    <property type="project" value="UniProtKB-KW"/>
</dbReference>
<dbReference type="PROSITE" id="PS50011">
    <property type="entry name" value="PROTEIN_KINASE_DOM"/>
    <property type="match status" value="1"/>
</dbReference>
<evidence type="ECO:0000256" key="7">
    <source>
        <dbReference type="ARBA" id="ARBA00022741"/>
    </source>
</evidence>
<dbReference type="InterPro" id="IPR000719">
    <property type="entry name" value="Prot_kinase_dom"/>
</dbReference>
<evidence type="ECO:0000256" key="11">
    <source>
        <dbReference type="ARBA" id="ARBA00048679"/>
    </source>
</evidence>
<comment type="catalytic activity">
    <reaction evidence="11">
        <text>L-seryl-[protein] + ATP = O-phospho-L-seryl-[protein] + ADP + H(+)</text>
        <dbReference type="Rhea" id="RHEA:17989"/>
        <dbReference type="Rhea" id="RHEA-COMP:9863"/>
        <dbReference type="Rhea" id="RHEA-COMP:11604"/>
        <dbReference type="ChEBI" id="CHEBI:15378"/>
        <dbReference type="ChEBI" id="CHEBI:29999"/>
        <dbReference type="ChEBI" id="CHEBI:30616"/>
        <dbReference type="ChEBI" id="CHEBI:83421"/>
        <dbReference type="ChEBI" id="CHEBI:456216"/>
        <dbReference type="EC" id="2.7.11.1"/>
    </reaction>
</comment>
<keyword evidence="5" id="KW-0808">Transferase</keyword>
<keyword evidence="17" id="KW-1185">Reference proteome</keyword>
<comment type="caution">
    <text evidence="16">The sequence shown here is derived from an EMBL/GenBank/DDBJ whole genome shotgun (WGS) entry which is preliminary data.</text>
</comment>
<dbReference type="Gene3D" id="3.30.200.20">
    <property type="entry name" value="Phosphorylase Kinase, domain 1"/>
    <property type="match status" value="1"/>
</dbReference>
<dbReference type="SUPFAM" id="SSF56112">
    <property type="entry name" value="Protein kinase-like (PK-like)"/>
    <property type="match status" value="1"/>
</dbReference>
<protein>
    <recommendedName>
        <fullName evidence="2">non-specific serine/threonine protein kinase</fullName>
        <ecNumber evidence="2">2.7.11.1</ecNumber>
    </recommendedName>
</protein>
<feature type="binding site" evidence="13">
    <location>
        <position position="46"/>
    </location>
    <ligand>
        <name>ATP</name>
        <dbReference type="ChEBI" id="CHEBI:30616"/>
    </ligand>
</feature>
<comment type="catalytic activity">
    <reaction evidence="10">
        <text>L-threonyl-[protein] + ATP = O-phospho-L-threonyl-[protein] + ADP + H(+)</text>
        <dbReference type="Rhea" id="RHEA:46608"/>
        <dbReference type="Rhea" id="RHEA-COMP:11060"/>
        <dbReference type="Rhea" id="RHEA-COMP:11605"/>
        <dbReference type="ChEBI" id="CHEBI:15378"/>
        <dbReference type="ChEBI" id="CHEBI:30013"/>
        <dbReference type="ChEBI" id="CHEBI:30616"/>
        <dbReference type="ChEBI" id="CHEBI:61977"/>
        <dbReference type="ChEBI" id="CHEBI:456216"/>
        <dbReference type="EC" id="2.7.11.1"/>
    </reaction>
</comment>
<reference evidence="16" key="1">
    <citation type="submission" date="2022-02" db="EMBL/GenBank/DDBJ databases">
        <title>Atlantic sturgeon de novo genome assembly.</title>
        <authorList>
            <person name="Stock M."/>
            <person name="Klopp C."/>
            <person name="Guiguen Y."/>
            <person name="Cabau C."/>
            <person name="Parinello H."/>
            <person name="Santidrian Yebra-Pimentel E."/>
            <person name="Kuhl H."/>
            <person name="Dirks R.P."/>
            <person name="Guessner J."/>
            <person name="Wuertz S."/>
            <person name="Du K."/>
            <person name="Schartl M."/>
        </authorList>
    </citation>
    <scope>NUCLEOTIDE SEQUENCE</scope>
    <source>
        <strain evidence="16">STURGEONOMICS-FGT-2020</strain>
        <tissue evidence="16">Whole blood</tissue>
    </source>
</reference>
<dbReference type="AlphaFoldDB" id="A0AAD8CT93"/>
<evidence type="ECO:0000256" key="3">
    <source>
        <dbReference type="ARBA" id="ARBA00022527"/>
    </source>
</evidence>
<evidence type="ECO:0000256" key="4">
    <source>
        <dbReference type="ARBA" id="ARBA00022553"/>
    </source>
</evidence>
<evidence type="ECO:0000256" key="13">
    <source>
        <dbReference type="PROSITE-ProRule" id="PRU10141"/>
    </source>
</evidence>
<keyword evidence="8 16" id="KW-0418">Kinase</keyword>
<dbReference type="GO" id="GO:0005524">
    <property type="term" value="F:ATP binding"/>
    <property type="evidence" value="ECO:0007669"/>
    <property type="project" value="UniProtKB-UniRule"/>
</dbReference>
<keyword evidence="4" id="KW-0597">Phosphoprotein</keyword>
<dbReference type="PROSITE" id="PS00107">
    <property type="entry name" value="PROTEIN_KINASE_ATP"/>
    <property type="match status" value="1"/>
</dbReference>
<evidence type="ECO:0000256" key="6">
    <source>
        <dbReference type="ARBA" id="ARBA00022703"/>
    </source>
</evidence>
<dbReference type="PANTHER" id="PTHR24342">
    <property type="entry name" value="SERINE/THREONINE-PROTEIN KINASE 17"/>
    <property type="match status" value="1"/>
</dbReference>
<accession>A0AAD8CT93</accession>
<dbReference type="FunFam" id="1.10.510.10:FF:000250">
    <property type="entry name" value="Death-associated protein kinase 3"/>
    <property type="match status" value="1"/>
</dbReference>
<dbReference type="PANTHER" id="PTHR24342:SF18">
    <property type="entry name" value="DEATH-ASSOCIATED PROTEIN KINASE 3"/>
    <property type="match status" value="1"/>
</dbReference>
<dbReference type="Pfam" id="PF00069">
    <property type="entry name" value="Pkinase"/>
    <property type="match status" value="1"/>
</dbReference>
<dbReference type="FunFam" id="3.30.200.20:FF:000110">
    <property type="entry name" value="Death-associated kinase 3, isoform CRA_a"/>
    <property type="match status" value="1"/>
</dbReference>
<evidence type="ECO:0000256" key="5">
    <source>
        <dbReference type="ARBA" id="ARBA00022679"/>
    </source>
</evidence>
<evidence type="ECO:0000256" key="12">
    <source>
        <dbReference type="ARBA" id="ARBA00060827"/>
    </source>
</evidence>
<dbReference type="Gene3D" id="1.10.510.10">
    <property type="entry name" value="Transferase(Phosphotransferase) domain 1"/>
    <property type="match status" value="1"/>
</dbReference>
<gene>
    <name evidence="16" type="primary">DAPK3</name>
    <name evidence="16" type="ORF">AOXY_G24768</name>
</gene>
<dbReference type="InterPro" id="IPR017441">
    <property type="entry name" value="Protein_kinase_ATP_BS"/>
</dbReference>
<evidence type="ECO:0000313" key="17">
    <source>
        <dbReference type="Proteomes" id="UP001230051"/>
    </source>
</evidence>
<dbReference type="InterPro" id="IPR008271">
    <property type="entry name" value="Ser/Thr_kinase_AS"/>
</dbReference>
<dbReference type="PROSITE" id="PS00108">
    <property type="entry name" value="PROTEIN_KINASE_ST"/>
    <property type="match status" value="1"/>
</dbReference>
<evidence type="ECO:0000313" key="16">
    <source>
        <dbReference type="EMBL" id="KAK1157178.1"/>
    </source>
</evidence>
<organism evidence="16 17">
    <name type="scientific">Acipenser oxyrinchus oxyrinchus</name>
    <dbReference type="NCBI Taxonomy" id="40147"/>
    <lineage>
        <taxon>Eukaryota</taxon>
        <taxon>Metazoa</taxon>
        <taxon>Chordata</taxon>
        <taxon>Craniata</taxon>
        <taxon>Vertebrata</taxon>
        <taxon>Euteleostomi</taxon>
        <taxon>Actinopterygii</taxon>
        <taxon>Chondrostei</taxon>
        <taxon>Acipenseriformes</taxon>
        <taxon>Acipenseridae</taxon>
        <taxon>Acipenser</taxon>
    </lineage>
</organism>
<sequence length="452" mass="52673">MAAFRQESVDEHYEMGEELGSGQFAIVRKCRERSTGNEYAGKFIKKRRLSSSRRGVSREEIEREVNILREIQHPNIITLHDIFENKTDVILILELVSGGELFDFLAEKESLTEEEATQFLKQILDGVHYLHSKSIAHFDLKPENIMLLDKNVPSPRIKLIDFGIAHQITAGNEFKNIFGTPEFVAPEIVNYEPLGLEADMWSIGVITYILLSGASPFLGETKQETLTNISAVNYDFDEEYFVHTSELAKDFIRRLLVKDPKKRMTIEDSLQHPWIKVIKRRNVRKEDSDKKPERRRLKTTRLKEYTIKSHSSMPPNNTYVNFERFSKVLEEIAVAEEGLRELKRNKLSCQEDIATLLSIYEEKESWYKEENESIEGDLGQFRLELQRTETQRRQSQEEVRAALLSTNALRRRFGRLENRFEVLAEQVASEMKWVEELVLSIEQEKRQGTSIR</sequence>
<dbReference type="GO" id="GO:0043065">
    <property type="term" value="P:positive regulation of apoptotic process"/>
    <property type="evidence" value="ECO:0007669"/>
    <property type="project" value="TreeGrafter"/>
</dbReference>
<dbReference type="EC" id="2.7.11.1" evidence="2"/>
<dbReference type="InterPro" id="IPR011009">
    <property type="entry name" value="Kinase-like_dom_sf"/>
</dbReference>
<evidence type="ECO:0000259" key="15">
    <source>
        <dbReference type="PROSITE" id="PS50011"/>
    </source>
</evidence>
<dbReference type="Proteomes" id="UP001230051">
    <property type="component" value="Unassembled WGS sequence"/>
</dbReference>
<dbReference type="SMART" id="SM00220">
    <property type="entry name" value="S_TKc"/>
    <property type="match status" value="1"/>
</dbReference>
<dbReference type="GO" id="GO:0035556">
    <property type="term" value="P:intracellular signal transduction"/>
    <property type="evidence" value="ECO:0007669"/>
    <property type="project" value="TreeGrafter"/>
</dbReference>
<comment type="cofactor">
    <cofactor evidence="1">
        <name>Mg(2+)</name>
        <dbReference type="ChEBI" id="CHEBI:18420"/>
    </cofactor>
</comment>
<evidence type="ECO:0000256" key="9">
    <source>
        <dbReference type="ARBA" id="ARBA00022840"/>
    </source>
</evidence>